<evidence type="ECO:0000256" key="3">
    <source>
        <dbReference type="ARBA" id="ARBA00022737"/>
    </source>
</evidence>
<evidence type="ECO:0000313" key="10">
    <source>
        <dbReference type="EMBL" id="CAH3117208.1"/>
    </source>
</evidence>
<dbReference type="InterPro" id="IPR017907">
    <property type="entry name" value="Znf_RING_CS"/>
</dbReference>
<dbReference type="InterPro" id="IPR014756">
    <property type="entry name" value="Ig_E-set"/>
</dbReference>
<dbReference type="PANTHER" id="PTHR25462">
    <property type="entry name" value="BONUS, ISOFORM C-RELATED"/>
    <property type="match status" value="1"/>
</dbReference>
<dbReference type="Gene3D" id="3.30.40.10">
    <property type="entry name" value="Zinc/RING finger domain, C3HC4 (zinc finger)"/>
    <property type="match status" value="1"/>
</dbReference>
<dbReference type="SMART" id="SM00184">
    <property type="entry name" value="RING"/>
    <property type="match status" value="1"/>
</dbReference>
<sequence>MASEGLECSICCERFNEEKLCPRLLSCGHSFCSSCLEKLFKEYAINCPTCRSAVSVPAGVRGLPKNFALLDVLQATPQTPAGGNEDLRLCEVCDEEKHPATSCCLDCKEDMCKDVARWHTRQKATRGHRVVSLEELKANPKLAAVPVFCPDHNEQYRFFDEECNRVVCRDCVTLKHNGHKCLSLAEAASKYRQEMEALVTKASTHAEEIKAAEVQVAAVSVDLNKAYEVQAARIKGAFKDLYIALSTREQALLNELDQLRKTKAFTLTEQQDRLRIFQACLESAVQRATSTIQSGNTELLVAMTDIVSTIGAMEKQPLVLEPQVDRAVLDFNINLEQLLDFLHNAGMVSDKSTCAATTTAQGAGLEVAVPGKEASCTIIARDVQGSLRGVGGDLFMVELTENDEVRVKCNVEDKGDGTYVVNYTIPSYSKGTLRLSVLFHQTHIKGSPFLVCDVPVGKVSCYNCSARTKSMIYYRNNREWSREDCYRVNGYSAVCNNCTFRTQQGWIKCCGPC</sequence>
<feature type="repeat" description="Filamin" evidence="7">
    <location>
        <begin position="350"/>
        <end position="453"/>
    </location>
</feature>
<dbReference type="InterPro" id="IPR013083">
    <property type="entry name" value="Znf_RING/FYVE/PHD"/>
</dbReference>
<dbReference type="Pfam" id="PF13639">
    <property type="entry name" value="zf-RING_2"/>
    <property type="match status" value="1"/>
</dbReference>
<evidence type="ECO:0008006" key="12">
    <source>
        <dbReference type="Google" id="ProtNLM"/>
    </source>
</evidence>
<dbReference type="InterPro" id="IPR013783">
    <property type="entry name" value="Ig-like_fold"/>
</dbReference>
<dbReference type="EMBL" id="CALNXK010000030">
    <property type="protein sequence ID" value="CAH3117208.1"/>
    <property type="molecule type" value="Genomic_DNA"/>
</dbReference>
<evidence type="ECO:0000256" key="4">
    <source>
        <dbReference type="ARBA" id="ARBA00022771"/>
    </source>
</evidence>
<dbReference type="Gene3D" id="3.30.160.60">
    <property type="entry name" value="Classic Zinc Finger"/>
    <property type="match status" value="1"/>
</dbReference>
<dbReference type="InterPro" id="IPR001298">
    <property type="entry name" value="Filamin/ABP280_rpt"/>
</dbReference>
<evidence type="ECO:0000256" key="7">
    <source>
        <dbReference type="PROSITE-ProRule" id="PRU00087"/>
    </source>
</evidence>
<keyword evidence="11" id="KW-1185">Reference proteome</keyword>
<evidence type="ECO:0000313" key="11">
    <source>
        <dbReference type="Proteomes" id="UP001159405"/>
    </source>
</evidence>
<accession>A0ABN8NR73</accession>
<dbReference type="SUPFAM" id="SSF57850">
    <property type="entry name" value="RING/U-box"/>
    <property type="match status" value="1"/>
</dbReference>
<dbReference type="CDD" id="cd19757">
    <property type="entry name" value="Bbox1"/>
    <property type="match status" value="1"/>
</dbReference>
<dbReference type="SMART" id="SM00336">
    <property type="entry name" value="BBOX"/>
    <property type="match status" value="2"/>
</dbReference>
<evidence type="ECO:0000259" key="8">
    <source>
        <dbReference type="PROSITE" id="PS50089"/>
    </source>
</evidence>
<organism evidence="10 11">
    <name type="scientific">Porites lobata</name>
    <dbReference type="NCBI Taxonomy" id="104759"/>
    <lineage>
        <taxon>Eukaryota</taxon>
        <taxon>Metazoa</taxon>
        <taxon>Cnidaria</taxon>
        <taxon>Anthozoa</taxon>
        <taxon>Hexacorallia</taxon>
        <taxon>Scleractinia</taxon>
        <taxon>Fungiina</taxon>
        <taxon>Poritidae</taxon>
        <taxon>Porites</taxon>
    </lineage>
</organism>
<gene>
    <name evidence="10" type="ORF">PLOB_00025636</name>
</gene>
<dbReference type="Gene3D" id="4.10.830.40">
    <property type="match status" value="1"/>
</dbReference>
<evidence type="ECO:0000256" key="2">
    <source>
        <dbReference type="ARBA" id="ARBA00022723"/>
    </source>
</evidence>
<evidence type="ECO:0000259" key="9">
    <source>
        <dbReference type="PROSITE" id="PS50119"/>
    </source>
</evidence>
<dbReference type="InterPro" id="IPR000315">
    <property type="entry name" value="Znf_B-box"/>
</dbReference>
<dbReference type="SMART" id="SM00557">
    <property type="entry name" value="IG_FLMN"/>
    <property type="match status" value="1"/>
</dbReference>
<reference evidence="10 11" key="1">
    <citation type="submission" date="2022-05" db="EMBL/GenBank/DDBJ databases">
        <authorList>
            <consortium name="Genoscope - CEA"/>
            <person name="William W."/>
        </authorList>
    </citation>
    <scope>NUCLEOTIDE SEQUENCE [LARGE SCALE GENOMIC DNA]</scope>
</reference>
<dbReference type="PROSITE" id="PS50089">
    <property type="entry name" value="ZF_RING_2"/>
    <property type="match status" value="1"/>
</dbReference>
<dbReference type="SMART" id="SM00502">
    <property type="entry name" value="BBC"/>
    <property type="match status" value="1"/>
</dbReference>
<dbReference type="InterPro" id="IPR003649">
    <property type="entry name" value="Bbox_C"/>
</dbReference>
<dbReference type="SUPFAM" id="SSF81296">
    <property type="entry name" value="E set domains"/>
    <property type="match status" value="1"/>
</dbReference>
<dbReference type="InterPro" id="IPR017868">
    <property type="entry name" value="Filamin/ABP280_repeat-like"/>
</dbReference>
<dbReference type="InterPro" id="IPR001841">
    <property type="entry name" value="Znf_RING"/>
</dbReference>
<dbReference type="PROSITE" id="PS50194">
    <property type="entry name" value="FILAMIN_REPEAT"/>
    <property type="match status" value="1"/>
</dbReference>
<keyword evidence="3" id="KW-0677">Repeat</keyword>
<evidence type="ECO:0000256" key="6">
    <source>
        <dbReference type="PROSITE-ProRule" id="PRU00024"/>
    </source>
</evidence>
<dbReference type="Gene3D" id="2.60.40.10">
    <property type="entry name" value="Immunoglobulins"/>
    <property type="match status" value="1"/>
</dbReference>
<comment type="similarity">
    <text evidence="1">Belongs to the TRIM/RBCC family.</text>
</comment>
<evidence type="ECO:0000256" key="5">
    <source>
        <dbReference type="ARBA" id="ARBA00022833"/>
    </source>
</evidence>
<dbReference type="Proteomes" id="UP001159405">
    <property type="component" value="Unassembled WGS sequence"/>
</dbReference>
<keyword evidence="2" id="KW-0479">Metal-binding</keyword>
<keyword evidence="4 6" id="KW-0863">Zinc-finger</keyword>
<feature type="domain" description="B box-type" evidence="9">
    <location>
        <begin position="144"/>
        <end position="184"/>
    </location>
</feature>
<protein>
    <recommendedName>
        <fullName evidence="12">Tripartite motif-containing protein 45</fullName>
    </recommendedName>
</protein>
<dbReference type="InterPro" id="IPR047153">
    <property type="entry name" value="TRIM45/56/19-like"/>
</dbReference>
<name>A0ABN8NR73_9CNID</name>
<dbReference type="SUPFAM" id="SSF57845">
    <property type="entry name" value="B-box zinc-binding domain"/>
    <property type="match status" value="1"/>
</dbReference>
<keyword evidence="5" id="KW-0862">Zinc</keyword>
<dbReference type="Pfam" id="PF00643">
    <property type="entry name" value="zf-B_box"/>
    <property type="match status" value="1"/>
</dbReference>
<dbReference type="Pfam" id="PF00630">
    <property type="entry name" value="Filamin"/>
    <property type="match status" value="1"/>
</dbReference>
<evidence type="ECO:0000256" key="1">
    <source>
        <dbReference type="ARBA" id="ARBA00008518"/>
    </source>
</evidence>
<dbReference type="PROSITE" id="PS50119">
    <property type="entry name" value="ZF_BBOX"/>
    <property type="match status" value="1"/>
</dbReference>
<comment type="caution">
    <text evidence="10">The sequence shown here is derived from an EMBL/GenBank/DDBJ whole genome shotgun (WGS) entry which is preliminary data.</text>
</comment>
<feature type="domain" description="RING-type" evidence="8">
    <location>
        <begin position="8"/>
        <end position="51"/>
    </location>
</feature>
<dbReference type="PANTHER" id="PTHR25462:SF296">
    <property type="entry name" value="MEIOTIC P26, ISOFORM F"/>
    <property type="match status" value="1"/>
</dbReference>
<dbReference type="PROSITE" id="PS00518">
    <property type="entry name" value="ZF_RING_1"/>
    <property type="match status" value="1"/>
</dbReference>
<proteinExistence type="inferred from homology"/>